<feature type="compositionally biased region" description="Basic residues" evidence="1">
    <location>
        <begin position="28"/>
        <end position="45"/>
    </location>
</feature>
<dbReference type="OrthoDB" id="2245989at2759"/>
<feature type="compositionally biased region" description="Basic and acidic residues" evidence="1">
    <location>
        <begin position="12"/>
        <end position="27"/>
    </location>
</feature>
<dbReference type="PANTHER" id="PTHR38116">
    <property type="entry name" value="CHROMOSOME 7, WHOLE GENOME SHOTGUN SEQUENCE"/>
    <property type="match status" value="1"/>
</dbReference>
<evidence type="ECO:0008006" key="4">
    <source>
        <dbReference type="Google" id="ProtNLM"/>
    </source>
</evidence>
<sequence>MDTDTRNQQSDDATRRAMELSKQDAASRRRHQNRVNQRASRKRKALQAEKQGRTRERRWIIYTEPVCASPEHKGTTVASSTQLEQPSPIQNYGKAYKGVSNQMIREKYWAQLKAKVAAGAANKVQSPDLLLPVAQFNIMRATFENATTMGLTWDILSEDIASYFNIAGPVTLRLPPSLEPSGTQRSIVHHPWIDLIPVPSLRDALLLQIDEYDEDQLCGDLYGICGPSPEVGLLVWGEAWDPSAYEVSERVFNKWGRFLRGCPELLKSTNYWRRKRGEKQLRLPDLRDSCVEEIKD</sequence>
<evidence type="ECO:0000313" key="3">
    <source>
        <dbReference type="Proteomes" id="UP001150904"/>
    </source>
</evidence>
<evidence type="ECO:0000256" key="1">
    <source>
        <dbReference type="SAM" id="MobiDB-lite"/>
    </source>
</evidence>
<accession>A0A9W9NET8</accession>
<dbReference type="InterPro" id="IPR021833">
    <property type="entry name" value="DUF3425"/>
</dbReference>
<feature type="compositionally biased region" description="Polar residues" evidence="1">
    <location>
        <begin position="1"/>
        <end position="11"/>
    </location>
</feature>
<feature type="region of interest" description="Disordered" evidence="1">
    <location>
        <begin position="1"/>
        <end position="53"/>
    </location>
</feature>
<reference evidence="2" key="2">
    <citation type="journal article" date="2023" name="IMA Fungus">
        <title>Comparative genomic study of the Penicillium genus elucidates a diverse pangenome and 15 lateral gene transfer events.</title>
        <authorList>
            <person name="Petersen C."/>
            <person name="Sorensen T."/>
            <person name="Nielsen M.R."/>
            <person name="Sondergaard T.E."/>
            <person name="Sorensen J.L."/>
            <person name="Fitzpatrick D.A."/>
            <person name="Frisvad J.C."/>
            <person name="Nielsen K.L."/>
        </authorList>
    </citation>
    <scope>NUCLEOTIDE SEQUENCE</scope>
    <source>
        <strain evidence="2">IBT 15544</strain>
    </source>
</reference>
<dbReference type="Pfam" id="PF11905">
    <property type="entry name" value="DUF3425"/>
    <property type="match status" value="1"/>
</dbReference>
<gene>
    <name evidence="2" type="ORF">N7498_000679</name>
</gene>
<protein>
    <recommendedName>
        <fullName evidence="4">BZIP domain-containing protein</fullName>
    </recommendedName>
</protein>
<dbReference type="AlphaFoldDB" id="A0A9W9NET8"/>
<comment type="caution">
    <text evidence="2">The sequence shown here is derived from an EMBL/GenBank/DDBJ whole genome shotgun (WGS) entry which is preliminary data.</text>
</comment>
<organism evidence="2 3">
    <name type="scientific">Penicillium cinerascens</name>
    <dbReference type="NCBI Taxonomy" id="70096"/>
    <lineage>
        <taxon>Eukaryota</taxon>
        <taxon>Fungi</taxon>
        <taxon>Dikarya</taxon>
        <taxon>Ascomycota</taxon>
        <taxon>Pezizomycotina</taxon>
        <taxon>Eurotiomycetes</taxon>
        <taxon>Eurotiomycetidae</taxon>
        <taxon>Eurotiales</taxon>
        <taxon>Aspergillaceae</taxon>
        <taxon>Penicillium</taxon>
    </lineage>
</organism>
<reference evidence="2" key="1">
    <citation type="submission" date="2022-12" db="EMBL/GenBank/DDBJ databases">
        <authorList>
            <person name="Petersen C."/>
        </authorList>
    </citation>
    <scope>NUCLEOTIDE SEQUENCE</scope>
    <source>
        <strain evidence="2">IBT 15544</strain>
    </source>
</reference>
<keyword evidence="3" id="KW-1185">Reference proteome</keyword>
<evidence type="ECO:0000313" key="2">
    <source>
        <dbReference type="EMBL" id="KAJ5218580.1"/>
    </source>
</evidence>
<dbReference type="GeneID" id="83175042"/>
<dbReference type="Proteomes" id="UP001150904">
    <property type="component" value="Unassembled WGS sequence"/>
</dbReference>
<dbReference type="PANTHER" id="PTHR38116:SF1">
    <property type="entry name" value="BZIP DOMAIN-CONTAINING PROTEIN"/>
    <property type="match status" value="1"/>
</dbReference>
<dbReference type="EMBL" id="JAPQKR010000004">
    <property type="protein sequence ID" value="KAJ5218580.1"/>
    <property type="molecule type" value="Genomic_DNA"/>
</dbReference>
<dbReference type="RefSeq" id="XP_058313153.1">
    <property type="nucleotide sequence ID" value="XM_058447742.1"/>
</dbReference>
<name>A0A9W9NET8_9EURO</name>
<proteinExistence type="predicted"/>